<dbReference type="InterPro" id="IPR013249">
    <property type="entry name" value="RNA_pol_sigma70_r4_t2"/>
</dbReference>
<accession>A0A0A3IHJ3</accession>
<feature type="domain" description="RNA polymerase sigma factor 70 region 4 type 2" evidence="2">
    <location>
        <begin position="5"/>
        <end position="40"/>
    </location>
</feature>
<protein>
    <recommendedName>
        <fullName evidence="2">RNA polymerase sigma factor 70 region 4 type 2 domain-containing protein</fullName>
    </recommendedName>
</protein>
<dbReference type="Proteomes" id="UP000030595">
    <property type="component" value="Unassembled WGS sequence"/>
</dbReference>
<evidence type="ECO:0000259" key="2">
    <source>
        <dbReference type="Pfam" id="PF08281"/>
    </source>
</evidence>
<name>A0A0A3IHJ3_9BACL</name>
<gene>
    <name evidence="3" type="ORF">CD30_19345</name>
</gene>
<dbReference type="PANTHER" id="PTHR35004:SF7">
    <property type="entry name" value="INTEGRASE PROTEIN"/>
    <property type="match status" value="1"/>
</dbReference>
<dbReference type="EMBL" id="JPVQ01000084">
    <property type="protein sequence ID" value="KGR84251.1"/>
    <property type="molecule type" value="Genomic_DNA"/>
</dbReference>
<dbReference type="GO" id="GO:0016987">
    <property type="term" value="F:sigma factor activity"/>
    <property type="evidence" value="ECO:0007669"/>
    <property type="project" value="InterPro"/>
</dbReference>
<organism evidence="3 4">
    <name type="scientific">Ureibacillus massiliensis 4400831 = CIP 108448 = CCUG 49529</name>
    <dbReference type="NCBI Taxonomy" id="1211035"/>
    <lineage>
        <taxon>Bacteria</taxon>
        <taxon>Bacillati</taxon>
        <taxon>Bacillota</taxon>
        <taxon>Bacilli</taxon>
        <taxon>Bacillales</taxon>
        <taxon>Caryophanaceae</taxon>
        <taxon>Ureibacillus</taxon>
    </lineage>
</organism>
<evidence type="ECO:0000313" key="4">
    <source>
        <dbReference type="Proteomes" id="UP000030595"/>
    </source>
</evidence>
<dbReference type="Pfam" id="PF08281">
    <property type="entry name" value="Sigma70_r4_2"/>
    <property type="match status" value="1"/>
</dbReference>
<reference evidence="3 4" key="1">
    <citation type="submission" date="2014-02" db="EMBL/GenBank/DDBJ databases">
        <title>Draft genome sequence of Lysinibacillus massiliensis CCUG 49529.</title>
        <authorList>
            <person name="Zhang F."/>
            <person name="Wang G."/>
            <person name="Zhang L."/>
        </authorList>
    </citation>
    <scope>NUCLEOTIDE SEQUENCE [LARGE SCALE GENOMIC DNA]</scope>
    <source>
        <strain evidence="3 4">CCUG 49529</strain>
    </source>
</reference>
<sequence>MISLEKKQKVLLAFHQESKSQRQIAKELGISRNTVKKYIQEDLEKRRKDIRELPITDNYVTPPSYKKRKGNKRALTPTVMKRIRKMLKDNEYKRQHQMHKQQLKMIDIHEKLLDEGFEISYTTVRNFVNSEEKRQKEVFIRQKATAGHEIEFDW</sequence>
<dbReference type="InterPro" id="IPR009057">
    <property type="entry name" value="Homeodomain-like_sf"/>
</dbReference>
<dbReference type="AlphaFoldDB" id="A0A0A3IHJ3"/>
<dbReference type="GO" id="GO:0006352">
    <property type="term" value="P:DNA-templated transcription initiation"/>
    <property type="evidence" value="ECO:0007669"/>
    <property type="project" value="InterPro"/>
</dbReference>
<dbReference type="SUPFAM" id="SSF46689">
    <property type="entry name" value="Homeodomain-like"/>
    <property type="match status" value="1"/>
</dbReference>
<dbReference type="PANTHER" id="PTHR35004">
    <property type="entry name" value="TRANSPOSASE RV3428C-RELATED"/>
    <property type="match status" value="1"/>
</dbReference>
<evidence type="ECO:0000313" key="3">
    <source>
        <dbReference type="EMBL" id="KGR84251.1"/>
    </source>
</evidence>
<dbReference type="GO" id="GO:0003677">
    <property type="term" value="F:DNA binding"/>
    <property type="evidence" value="ECO:0007669"/>
    <property type="project" value="InterPro"/>
</dbReference>
<proteinExistence type="predicted"/>
<comment type="caution">
    <text evidence="3">The sequence shown here is derived from an EMBL/GenBank/DDBJ whole genome shotgun (WGS) entry which is preliminary data.</text>
</comment>
<keyword evidence="4" id="KW-1185">Reference proteome</keyword>
<feature type="non-terminal residue" evidence="3">
    <location>
        <position position="154"/>
    </location>
</feature>
<dbReference type="Gene3D" id="1.10.10.60">
    <property type="entry name" value="Homeodomain-like"/>
    <property type="match status" value="1"/>
</dbReference>
<feature type="region of interest" description="Disordered" evidence="1">
    <location>
        <begin position="55"/>
        <end position="74"/>
    </location>
</feature>
<dbReference type="eggNOG" id="COG4584">
    <property type="taxonomic scope" value="Bacteria"/>
</dbReference>
<evidence type="ECO:0000256" key="1">
    <source>
        <dbReference type="SAM" id="MobiDB-lite"/>
    </source>
</evidence>